<protein>
    <submittedName>
        <fullName evidence="1">Phage-like element PBSX protein, XkdS</fullName>
    </submittedName>
</protein>
<dbReference type="EMBL" id="APBN01000001">
    <property type="protein sequence ID" value="EMT54706.1"/>
    <property type="molecule type" value="Genomic_DNA"/>
</dbReference>
<dbReference type="STRING" id="1300222.I532_03840"/>
<comment type="caution">
    <text evidence="1">The sequence shown here is derived from an EMBL/GenBank/DDBJ whole genome shotgun (WGS) entry which is preliminary data.</text>
</comment>
<dbReference type="SUPFAM" id="SSF160719">
    <property type="entry name" value="gpW/gp25-like"/>
    <property type="match status" value="1"/>
</dbReference>
<dbReference type="InterPro" id="IPR020288">
    <property type="entry name" value="Sheath_initiator"/>
</dbReference>
<dbReference type="OrthoDB" id="89089at2"/>
<dbReference type="Pfam" id="PF10934">
    <property type="entry name" value="Sheath_initiator"/>
    <property type="match status" value="1"/>
</dbReference>
<evidence type="ECO:0000313" key="2">
    <source>
        <dbReference type="Proteomes" id="UP000012081"/>
    </source>
</evidence>
<name>M8E628_9BACL</name>
<dbReference type="AlphaFoldDB" id="M8E628"/>
<organism evidence="1 2">
    <name type="scientific">Brevibacillus borstelensis AK1</name>
    <dbReference type="NCBI Taxonomy" id="1300222"/>
    <lineage>
        <taxon>Bacteria</taxon>
        <taxon>Bacillati</taxon>
        <taxon>Bacillota</taxon>
        <taxon>Bacilli</taxon>
        <taxon>Bacillales</taxon>
        <taxon>Paenibacillaceae</taxon>
        <taxon>Brevibacillus</taxon>
    </lineage>
</organism>
<keyword evidence="2" id="KW-1185">Reference proteome</keyword>
<gene>
    <name evidence="1" type="ORF">I532_03840</name>
</gene>
<sequence length="138" mass="15627">MALSPLRPQEARAVEIEPTPQPSRTYEYNFETGEFGGMIDGEAALRQAIRKAIVTARFRYLIYGHEHLYGCDLEDLIGQDLPIELLNAEIPRVISEALLIDDRIADVYNFTITREGDGLYVSFFVDTTEGTIREEVTI</sequence>
<reference evidence="1 2" key="1">
    <citation type="submission" date="2013-03" db="EMBL/GenBank/DDBJ databases">
        <title>Assembly of a new bacterial strain Brevibacillus borstelensis AK1.</title>
        <authorList>
            <person name="Rajan I."/>
            <person name="PoliReddy D."/>
            <person name="Sugumar T."/>
            <person name="Rathinam K."/>
            <person name="Alqarawi S."/>
            <person name="Khalil A.B."/>
            <person name="Sivakumar N."/>
        </authorList>
    </citation>
    <scope>NUCLEOTIDE SEQUENCE [LARGE SCALE GENOMIC DNA]</scope>
    <source>
        <strain evidence="1 2">AK1</strain>
    </source>
</reference>
<dbReference type="Proteomes" id="UP000012081">
    <property type="component" value="Unassembled WGS sequence"/>
</dbReference>
<evidence type="ECO:0000313" key="1">
    <source>
        <dbReference type="EMBL" id="EMT54706.1"/>
    </source>
</evidence>
<dbReference type="RefSeq" id="WP_003386512.1">
    <property type="nucleotide sequence ID" value="NZ_APBN01000001.1"/>
</dbReference>
<proteinExistence type="predicted"/>
<dbReference type="PATRIC" id="fig|1300222.3.peg.807"/>
<accession>M8E628</accession>